<dbReference type="Pfam" id="PF00078">
    <property type="entry name" value="RVT_1"/>
    <property type="match status" value="1"/>
</dbReference>
<evidence type="ECO:0000313" key="2">
    <source>
        <dbReference type="EMBL" id="GFG33347.1"/>
    </source>
</evidence>
<dbReference type="AlphaFoldDB" id="A0A6L2PU35"/>
<comment type="caution">
    <text evidence="2">The sequence shown here is derived from an EMBL/GenBank/DDBJ whole genome shotgun (WGS) entry which is preliminary data.</text>
</comment>
<dbReference type="Proteomes" id="UP000502823">
    <property type="component" value="Unassembled WGS sequence"/>
</dbReference>
<evidence type="ECO:0000313" key="3">
    <source>
        <dbReference type="Proteomes" id="UP000502823"/>
    </source>
</evidence>
<protein>
    <recommendedName>
        <fullName evidence="1">Reverse transcriptase domain-containing protein</fullName>
    </recommendedName>
</protein>
<dbReference type="InterPro" id="IPR058912">
    <property type="entry name" value="HTH_animal"/>
</dbReference>
<accession>A0A6L2PU35</accession>
<dbReference type="Pfam" id="PF26215">
    <property type="entry name" value="HTH_animal"/>
    <property type="match status" value="1"/>
</dbReference>
<feature type="domain" description="Reverse transcriptase" evidence="1">
    <location>
        <begin position="1"/>
        <end position="227"/>
    </location>
</feature>
<organism evidence="2 3">
    <name type="scientific">Coptotermes formosanus</name>
    <name type="common">Formosan subterranean termite</name>
    <dbReference type="NCBI Taxonomy" id="36987"/>
    <lineage>
        <taxon>Eukaryota</taxon>
        <taxon>Metazoa</taxon>
        <taxon>Ecdysozoa</taxon>
        <taxon>Arthropoda</taxon>
        <taxon>Hexapoda</taxon>
        <taxon>Insecta</taxon>
        <taxon>Pterygota</taxon>
        <taxon>Neoptera</taxon>
        <taxon>Polyneoptera</taxon>
        <taxon>Dictyoptera</taxon>
        <taxon>Blattodea</taxon>
        <taxon>Blattoidea</taxon>
        <taxon>Termitoidae</taxon>
        <taxon>Rhinotermitidae</taxon>
        <taxon>Coptotermes</taxon>
    </lineage>
</organism>
<dbReference type="EMBL" id="BLKM01008356">
    <property type="protein sequence ID" value="GFG33347.1"/>
    <property type="molecule type" value="Genomic_DNA"/>
</dbReference>
<gene>
    <name evidence="2" type="ORF">Cfor_09986</name>
</gene>
<keyword evidence="3" id="KW-1185">Reference proteome</keyword>
<sequence>MIKTHKDGFSIRPVVNNIQSPRYKLAKFLTKKLQHVLELTNEYTAPNSSHAAKVLTKLVINQTHRMATFDIKDLYGNILITEIIQITANKLEMKRIDPETRRELILLLDLVRNQNYFQFRDNFYKPEKGVAMGSPISGLVAEISLQHFEGLIIKHLLEDGRIKYYTRYVDDIMMIYDSSKILQEDILSKMNMFHHNLIFKLTPEQDNAVSFLDLIITKKCSKLNVNIYRKPTTTGMTLHATSNHPPEHEMVAYRALVHRMHNLPLSETHRKAELETIKYTAKRNVSSTRWINRINNKIINRNKEKQEKPRDVCSTDNPKWVAFIFHNPPNPECNKHLQKL</sequence>
<dbReference type="InParanoid" id="A0A6L2PU35"/>
<dbReference type="PANTHER" id="PTHR21301">
    <property type="entry name" value="REVERSE TRANSCRIPTASE"/>
    <property type="match status" value="1"/>
</dbReference>
<dbReference type="InterPro" id="IPR000477">
    <property type="entry name" value="RT_dom"/>
</dbReference>
<proteinExistence type="predicted"/>
<dbReference type="PANTHER" id="PTHR21301:SF10">
    <property type="entry name" value="REVERSE TRANSCRIPTASE DOMAIN-CONTAINING PROTEIN"/>
    <property type="match status" value="1"/>
</dbReference>
<reference evidence="3" key="1">
    <citation type="submission" date="2020-01" db="EMBL/GenBank/DDBJ databases">
        <title>Draft genome sequence of the Termite Coptotermes fromosanus.</title>
        <authorList>
            <person name="Itakura S."/>
            <person name="Yosikawa Y."/>
            <person name="Umezawa K."/>
        </authorList>
    </citation>
    <scope>NUCLEOTIDE SEQUENCE [LARGE SCALE GENOMIC DNA]</scope>
</reference>
<name>A0A6L2PU35_COPFO</name>
<dbReference type="OrthoDB" id="6782675at2759"/>
<dbReference type="PROSITE" id="PS50878">
    <property type="entry name" value="RT_POL"/>
    <property type="match status" value="1"/>
</dbReference>
<evidence type="ECO:0000259" key="1">
    <source>
        <dbReference type="PROSITE" id="PS50878"/>
    </source>
</evidence>